<dbReference type="InterPro" id="IPR036236">
    <property type="entry name" value="Znf_C2H2_sf"/>
</dbReference>
<dbReference type="InterPro" id="IPR021139">
    <property type="entry name" value="NYN"/>
</dbReference>
<dbReference type="CDD" id="cd10910">
    <property type="entry name" value="PIN_limkain_b1_N_like"/>
    <property type="match status" value="1"/>
</dbReference>
<dbReference type="Proteomes" id="UP000663882">
    <property type="component" value="Unassembled WGS sequence"/>
</dbReference>
<reference evidence="4" key="1">
    <citation type="submission" date="2021-02" db="EMBL/GenBank/DDBJ databases">
        <authorList>
            <person name="Nowell W R."/>
        </authorList>
    </citation>
    <scope>NUCLEOTIDE SEQUENCE</scope>
</reference>
<dbReference type="InterPro" id="IPR000571">
    <property type="entry name" value="Znf_CCCH"/>
</dbReference>
<feature type="domain" description="C2H2-type" evidence="3">
    <location>
        <begin position="340"/>
        <end position="370"/>
    </location>
</feature>
<dbReference type="GO" id="GO:0004540">
    <property type="term" value="F:RNA nuclease activity"/>
    <property type="evidence" value="ECO:0007669"/>
    <property type="project" value="InterPro"/>
</dbReference>
<dbReference type="EMBL" id="CAJOAX010002801">
    <property type="protein sequence ID" value="CAF3819789.1"/>
    <property type="molecule type" value="Genomic_DNA"/>
</dbReference>
<evidence type="ECO:0000259" key="2">
    <source>
        <dbReference type="PROSITE" id="PS50103"/>
    </source>
</evidence>
<evidence type="ECO:0000313" key="6">
    <source>
        <dbReference type="Proteomes" id="UP000663882"/>
    </source>
</evidence>
<evidence type="ECO:0000259" key="3">
    <source>
        <dbReference type="PROSITE" id="PS50157"/>
    </source>
</evidence>
<accession>A0A813V7U7</accession>
<dbReference type="EMBL" id="CAJNOO010000159">
    <property type="protein sequence ID" value="CAF0833634.1"/>
    <property type="molecule type" value="Genomic_DNA"/>
</dbReference>
<dbReference type="OrthoDB" id="549353at2759"/>
<sequence>MAKAVVSDSEVDLKTFTDCMYFINGHCKLNDKCRYRHCQVAAAQTNNCFKWPKVCRNTKCPYRHPSISKVIEKKKKSISEFPVINSMSLQTPQIISRREGLISFFWDIENVPIPKAQKPFDIVQRIRQKLVVEAGLREYNFSCYCNTTTISQENQLSLFHANVRIVHIPDRKIGAVDRQIMLDLDRFERAHHSPATIVLISGDIDFVGKLSDLRHQAGFYVIVIHNKPAKEELKATVNDHFPWELFTQQQQQQPFNAVNNSEILTNEIRPRAPQLYRINNQNNNGQLCQIDSSPNRSTVPSKSFRSTITKKQTHQCPKCTSEFESIQALRQHQEVKDHLFDCSICDESFRTFEGLVQHQKAKDHHKADYKCGQCNRRFAKIESLSQHQQATNHNGLFSPASMNIDGFVRELTFPSTLSNNNNQFMNNSVQDAARIIIQKGIDALVQYYPKRFPSNK</sequence>
<dbReference type="Gene3D" id="3.30.160.60">
    <property type="entry name" value="Classic Zinc Finger"/>
    <property type="match status" value="1"/>
</dbReference>
<dbReference type="InterPro" id="IPR041686">
    <property type="entry name" value="Znf-CCCH_3"/>
</dbReference>
<dbReference type="Pfam" id="PF00096">
    <property type="entry name" value="zf-C2H2"/>
    <property type="match status" value="1"/>
</dbReference>
<dbReference type="PROSITE" id="PS50157">
    <property type="entry name" value="ZINC_FINGER_C2H2_2"/>
    <property type="match status" value="2"/>
</dbReference>
<dbReference type="Pfam" id="PF01936">
    <property type="entry name" value="NYN"/>
    <property type="match status" value="1"/>
</dbReference>
<organism evidence="4 6">
    <name type="scientific">Rotaria sordida</name>
    <dbReference type="NCBI Taxonomy" id="392033"/>
    <lineage>
        <taxon>Eukaryota</taxon>
        <taxon>Metazoa</taxon>
        <taxon>Spiralia</taxon>
        <taxon>Gnathifera</taxon>
        <taxon>Rotifera</taxon>
        <taxon>Eurotatoria</taxon>
        <taxon>Bdelloidea</taxon>
        <taxon>Philodinida</taxon>
        <taxon>Philodinidae</taxon>
        <taxon>Rotaria</taxon>
    </lineage>
</organism>
<comment type="caution">
    <text evidence="4">The sequence shown here is derived from an EMBL/GenBank/DDBJ whole genome shotgun (WGS) entry which is preliminary data.</text>
</comment>
<dbReference type="AlphaFoldDB" id="A0A813V7U7"/>
<keyword evidence="1" id="KW-0862">Zinc</keyword>
<feature type="zinc finger region" description="C3H1-type" evidence="1">
    <location>
        <begin position="13"/>
        <end position="40"/>
    </location>
</feature>
<dbReference type="PANTHER" id="PTHR14379">
    <property type="entry name" value="LIMKAIN B LKAP"/>
    <property type="match status" value="1"/>
</dbReference>
<name>A0A813V7U7_9BILA</name>
<evidence type="ECO:0000313" key="4">
    <source>
        <dbReference type="EMBL" id="CAF0833634.1"/>
    </source>
</evidence>
<dbReference type="SUPFAM" id="SSF57667">
    <property type="entry name" value="beta-beta-alpha zinc fingers"/>
    <property type="match status" value="1"/>
</dbReference>
<dbReference type="GO" id="GO:1905762">
    <property type="term" value="F:CCR4-NOT complex binding"/>
    <property type="evidence" value="ECO:0007669"/>
    <property type="project" value="TreeGrafter"/>
</dbReference>
<dbReference type="PANTHER" id="PTHR14379:SF3">
    <property type="entry name" value="MEIOSIS REGULATOR AND MRNA STABILITY FACTOR 1"/>
    <property type="match status" value="1"/>
</dbReference>
<evidence type="ECO:0000256" key="1">
    <source>
        <dbReference type="PROSITE-ProRule" id="PRU00723"/>
    </source>
</evidence>
<dbReference type="GO" id="GO:0005777">
    <property type="term" value="C:peroxisome"/>
    <property type="evidence" value="ECO:0007669"/>
    <property type="project" value="InterPro"/>
</dbReference>
<keyword evidence="1" id="KW-0863">Zinc-finger</keyword>
<protein>
    <submittedName>
        <fullName evidence="4">Uncharacterized protein</fullName>
    </submittedName>
</protein>
<feature type="domain" description="C3H1-type" evidence="2">
    <location>
        <begin position="13"/>
        <end position="40"/>
    </location>
</feature>
<dbReference type="Pfam" id="PF15663">
    <property type="entry name" value="zf-CCCH_3"/>
    <property type="match status" value="1"/>
</dbReference>
<dbReference type="Gene3D" id="3.40.50.1010">
    <property type="entry name" value="5'-nuclease"/>
    <property type="match status" value="1"/>
</dbReference>
<keyword evidence="1" id="KW-0479">Metal-binding</keyword>
<proteinExistence type="predicted"/>
<dbReference type="Pfam" id="PF13912">
    <property type="entry name" value="zf-C2H2_6"/>
    <property type="match status" value="1"/>
</dbReference>
<dbReference type="Proteomes" id="UP000663823">
    <property type="component" value="Unassembled WGS sequence"/>
</dbReference>
<dbReference type="GO" id="GO:0010468">
    <property type="term" value="P:regulation of gene expression"/>
    <property type="evidence" value="ECO:0007669"/>
    <property type="project" value="InterPro"/>
</dbReference>
<feature type="domain" description="C2H2-type" evidence="3">
    <location>
        <begin position="369"/>
        <end position="398"/>
    </location>
</feature>
<dbReference type="InterPro" id="IPR013087">
    <property type="entry name" value="Znf_C2H2_type"/>
</dbReference>
<gene>
    <name evidence="5" type="ORF">OTI717_LOCUS19338</name>
    <name evidence="4" type="ORF">RFH988_LOCUS5573</name>
</gene>
<dbReference type="SMART" id="SM00355">
    <property type="entry name" value="ZnF_C2H2"/>
    <property type="match status" value="3"/>
</dbReference>
<dbReference type="PROSITE" id="PS00028">
    <property type="entry name" value="ZINC_FINGER_C2H2_1"/>
    <property type="match status" value="2"/>
</dbReference>
<dbReference type="Gene3D" id="4.10.1000.10">
    <property type="entry name" value="Zinc finger, CCCH-type"/>
    <property type="match status" value="1"/>
</dbReference>
<dbReference type="InterPro" id="IPR024768">
    <property type="entry name" value="Marf1"/>
</dbReference>
<evidence type="ECO:0000313" key="5">
    <source>
        <dbReference type="EMBL" id="CAF3819789.1"/>
    </source>
</evidence>
<dbReference type="SMART" id="SM00356">
    <property type="entry name" value="ZnF_C3H1"/>
    <property type="match status" value="2"/>
</dbReference>
<dbReference type="GO" id="GO:0008270">
    <property type="term" value="F:zinc ion binding"/>
    <property type="evidence" value="ECO:0007669"/>
    <property type="project" value="UniProtKB-KW"/>
</dbReference>
<dbReference type="PROSITE" id="PS50103">
    <property type="entry name" value="ZF_C3H1"/>
    <property type="match status" value="1"/>
</dbReference>